<comment type="caution">
    <text evidence="1">The sequence shown here is derived from an EMBL/GenBank/DDBJ whole genome shotgun (WGS) entry which is preliminary data.</text>
</comment>
<dbReference type="EMBL" id="JASBWR010000089">
    <property type="protein sequence ID" value="KAJ9096982.1"/>
    <property type="molecule type" value="Genomic_DNA"/>
</dbReference>
<evidence type="ECO:0000313" key="1">
    <source>
        <dbReference type="EMBL" id="KAJ9096982.1"/>
    </source>
</evidence>
<name>A0ACC2VCF2_9TREE</name>
<sequence length="166" mass="19240">MNPTFVRSFHSTASTNLRRPWQTFKDGQIWYGFTKSGSKRHPLTTKQGNKHYYKGTRSSGYGKLNKNGTYIMNWSKVRTYVVPPDLQTSELRPLVSPNTPQLLQQWVGYSDGPKSGELAWQNIVNFVEHGENYDFQDVEKNDYREVFENPDIKKTANDEEPTSEKL</sequence>
<dbReference type="Proteomes" id="UP001241377">
    <property type="component" value="Unassembled WGS sequence"/>
</dbReference>
<reference evidence="1" key="1">
    <citation type="submission" date="2023-04" db="EMBL/GenBank/DDBJ databases">
        <title>Draft Genome sequencing of Naganishia species isolated from polar environments using Oxford Nanopore Technology.</title>
        <authorList>
            <person name="Leo P."/>
            <person name="Venkateswaran K."/>
        </authorList>
    </citation>
    <scope>NUCLEOTIDE SEQUENCE</scope>
    <source>
        <strain evidence="1">MNA-CCFEE 5261</strain>
    </source>
</reference>
<protein>
    <submittedName>
        <fullName evidence="1">Uncharacterized protein</fullName>
    </submittedName>
</protein>
<keyword evidence="2" id="KW-1185">Reference proteome</keyword>
<evidence type="ECO:0000313" key="2">
    <source>
        <dbReference type="Proteomes" id="UP001241377"/>
    </source>
</evidence>
<gene>
    <name evidence="1" type="ORF">QFC19_006927</name>
</gene>
<organism evidence="1 2">
    <name type="scientific">Naganishia cerealis</name>
    <dbReference type="NCBI Taxonomy" id="610337"/>
    <lineage>
        <taxon>Eukaryota</taxon>
        <taxon>Fungi</taxon>
        <taxon>Dikarya</taxon>
        <taxon>Basidiomycota</taxon>
        <taxon>Agaricomycotina</taxon>
        <taxon>Tremellomycetes</taxon>
        <taxon>Filobasidiales</taxon>
        <taxon>Filobasidiaceae</taxon>
        <taxon>Naganishia</taxon>
    </lineage>
</organism>
<accession>A0ACC2VCF2</accession>
<proteinExistence type="predicted"/>